<feature type="region of interest" description="Disordered" evidence="1">
    <location>
        <begin position="1"/>
        <end position="110"/>
    </location>
</feature>
<evidence type="ECO:0000313" key="2">
    <source>
        <dbReference type="EMBL" id="KAH9826883.1"/>
    </source>
</evidence>
<protein>
    <submittedName>
        <fullName evidence="2">Uncharacterized protein</fullName>
    </submittedName>
</protein>
<proteinExistence type="predicted"/>
<sequence length="276" mass="29565">MSAPSSDTQRRDTSLIAATAAAAVPAGTQNDQGDTPIANDSKNSRHDQLGHAVAAVDDGRKSTTRPPMSAMDEDVFYSAPAPSEDQGEARDEDGEQPEFSYQEPAADQILPPTDFRPFFTLVEDPESGEVHHPAVHYVFTDDDQDILTDAALAAIDGPESSHGETGADERFLFVNIGADGKTVLNATSLSPQWQNVKATMRQAPSWGQTDTEGEAGLMLRVSGQETQSTKGLRQAANLDELARTFGEKLDGLEEILCIEKDGQTDYTAQMGAPSNP</sequence>
<reference evidence="2 3" key="1">
    <citation type="journal article" date="2018" name="IMA Fungus">
        <title>IMA Genome-F 10: Nine draft genome sequences of Claviceps purpurea s.lat., including C. arundinis, C. humidiphila, and C. cf. spartinae, pseudomolecules for the pitch canker pathogen Fusarium circinatum, draft genome of Davidsoniella eucalypti, Grosmannia galeiformis, Quambalaria eucalypti, and Teratosphaeria destructans.</title>
        <authorList>
            <person name="Wingfield B.D."/>
            <person name="Liu M."/>
            <person name="Nguyen H.D."/>
            <person name="Lane F.A."/>
            <person name="Morgan S.W."/>
            <person name="De Vos L."/>
            <person name="Wilken P.M."/>
            <person name="Duong T.A."/>
            <person name="Aylward J."/>
            <person name="Coetzee M.P."/>
            <person name="Dadej K."/>
            <person name="De Beer Z.W."/>
            <person name="Findlay W."/>
            <person name="Havenga M."/>
            <person name="Kolarik M."/>
            <person name="Menzies J.G."/>
            <person name="Naidoo K."/>
            <person name="Pochopski O."/>
            <person name="Shoukouhi P."/>
            <person name="Santana Q.C."/>
            <person name="Seifert K.A."/>
            <person name="Soal N."/>
            <person name="Steenkamp E.T."/>
            <person name="Tatham C.T."/>
            <person name="van der Nest M.A."/>
            <person name="Wingfield M.J."/>
        </authorList>
    </citation>
    <scope>NUCLEOTIDE SEQUENCE [LARGE SCALE GENOMIC DNA]</scope>
    <source>
        <strain evidence="2">CMW44962</strain>
    </source>
</reference>
<comment type="caution">
    <text evidence="2">The sequence shown here is derived from an EMBL/GenBank/DDBJ whole genome shotgun (WGS) entry which is preliminary data.</text>
</comment>
<feature type="compositionally biased region" description="Low complexity" evidence="1">
    <location>
        <begin position="17"/>
        <end position="26"/>
    </location>
</feature>
<evidence type="ECO:0000313" key="3">
    <source>
        <dbReference type="Proteomes" id="UP001138500"/>
    </source>
</evidence>
<accession>A0A9W7W1J0</accession>
<evidence type="ECO:0000256" key="1">
    <source>
        <dbReference type="SAM" id="MobiDB-lite"/>
    </source>
</evidence>
<dbReference type="OrthoDB" id="1681166at2759"/>
<keyword evidence="3" id="KW-1185">Reference proteome</keyword>
<dbReference type="AlphaFoldDB" id="A0A9W7W1J0"/>
<dbReference type="Proteomes" id="UP001138500">
    <property type="component" value="Unassembled WGS sequence"/>
</dbReference>
<organism evidence="2 3">
    <name type="scientific">Teratosphaeria destructans</name>
    <dbReference type="NCBI Taxonomy" id="418781"/>
    <lineage>
        <taxon>Eukaryota</taxon>
        <taxon>Fungi</taxon>
        <taxon>Dikarya</taxon>
        <taxon>Ascomycota</taxon>
        <taxon>Pezizomycotina</taxon>
        <taxon>Dothideomycetes</taxon>
        <taxon>Dothideomycetidae</taxon>
        <taxon>Mycosphaerellales</taxon>
        <taxon>Teratosphaeriaceae</taxon>
        <taxon>Teratosphaeria</taxon>
    </lineage>
</organism>
<gene>
    <name evidence="2" type="ORF">Tdes44962_MAKER03270</name>
</gene>
<name>A0A9W7W1J0_9PEZI</name>
<reference evidence="2 3" key="2">
    <citation type="journal article" date="2021" name="Curr. Genet.">
        <title>Genetic response to nitrogen starvation in the aggressive Eucalyptus foliar pathogen Teratosphaeria destructans.</title>
        <authorList>
            <person name="Havenga M."/>
            <person name="Wingfield B.D."/>
            <person name="Wingfield M.J."/>
            <person name="Dreyer L.L."/>
            <person name="Roets F."/>
            <person name="Aylward J."/>
        </authorList>
    </citation>
    <scope>NUCLEOTIDE SEQUENCE [LARGE SCALE GENOMIC DNA]</scope>
    <source>
        <strain evidence="2">CMW44962</strain>
    </source>
</reference>
<dbReference type="EMBL" id="RIBY02001945">
    <property type="protein sequence ID" value="KAH9826883.1"/>
    <property type="molecule type" value="Genomic_DNA"/>
</dbReference>
<feature type="compositionally biased region" description="Polar residues" evidence="1">
    <location>
        <begin position="27"/>
        <end position="41"/>
    </location>
</feature>